<name>A0A1G7XTY0_9BACT</name>
<evidence type="ECO:0000313" key="2">
    <source>
        <dbReference type="Proteomes" id="UP000198779"/>
    </source>
</evidence>
<dbReference type="AlphaFoldDB" id="A0A1G7XTY0"/>
<accession>A0A1G7XTY0</accession>
<keyword evidence="2" id="KW-1185">Reference proteome</keyword>
<reference evidence="2" key="1">
    <citation type="submission" date="2016-10" db="EMBL/GenBank/DDBJ databases">
        <authorList>
            <person name="Varghese N."/>
            <person name="Submissions S."/>
        </authorList>
    </citation>
    <scope>NUCLEOTIDE SEQUENCE [LARGE SCALE GENOMIC DNA]</scope>
    <source>
        <strain evidence="2">BP1-148</strain>
    </source>
</reference>
<evidence type="ECO:0000313" key="1">
    <source>
        <dbReference type="EMBL" id="SDG87627.1"/>
    </source>
</evidence>
<sequence length="248" mass="28760">MELSEALRTIDATAGFLIRINGLMNSDVVELGDDKENWELLEVQIYSTVRLNSGPEFKFNLKYRNGQEEEFVVPNIIPVCHYLIDTWPLPQAKQIRSHLVESNVLNLADDILGFDDPMMYETSFEAQEYSRLTTAPSRLFDVIYDINYHLAYALRMIEAWEEEERPSFLVNVDKSEEEARSIDKELRNLARFPSIPAICLRLADMARERKILLPDAENAYEELVRLGMQTGRGFTLKTFKNNYQKPKV</sequence>
<proteinExistence type="predicted"/>
<dbReference type="STRING" id="645274.SAMN04487901_11185"/>
<dbReference type="EMBL" id="FNCQ01000011">
    <property type="protein sequence ID" value="SDG87627.1"/>
    <property type="molecule type" value="Genomic_DNA"/>
</dbReference>
<dbReference type="Proteomes" id="UP000198779">
    <property type="component" value="Unassembled WGS sequence"/>
</dbReference>
<protein>
    <submittedName>
        <fullName evidence="1">Uncharacterized protein</fullName>
    </submittedName>
</protein>
<dbReference type="RefSeq" id="WP_091818212.1">
    <property type="nucleotide sequence ID" value="NZ_FNCQ01000011.1"/>
</dbReference>
<organism evidence="1 2">
    <name type="scientific">Prevotella communis</name>
    <dbReference type="NCBI Taxonomy" id="2913614"/>
    <lineage>
        <taxon>Bacteria</taxon>
        <taxon>Pseudomonadati</taxon>
        <taxon>Bacteroidota</taxon>
        <taxon>Bacteroidia</taxon>
        <taxon>Bacteroidales</taxon>
        <taxon>Prevotellaceae</taxon>
        <taxon>Prevotella</taxon>
    </lineage>
</organism>
<gene>
    <name evidence="1" type="ORF">SAMN04487901_11185</name>
</gene>